<reference evidence="12 14" key="1">
    <citation type="submission" date="2015-02" db="EMBL/GenBank/DDBJ databases">
        <authorList>
            <person name="Chooi Y.-H."/>
        </authorList>
    </citation>
    <scope>NUCLEOTIDE SEQUENCE [LARGE SCALE GENOMIC DNA]</scope>
    <source>
        <strain evidence="12">E3</strain>
    </source>
</reference>
<keyword evidence="6" id="KW-0443">Lipid metabolism</keyword>
<keyword evidence="13" id="KW-0496">Mitochondrion</keyword>
<evidence type="ECO:0000313" key="15">
    <source>
        <dbReference type="Proteomes" id="UP000290189"/>
    </source>
</evidence>
<proteinExistence type="predicted"/>
<dbReference type="EMBL" id="CDSF01000106">
    <property type="protein sequence ID" value="CEP01021.1"/>
    <property type="molecule type" value="Genomic_DNA"/>
</dbReference>
<sequence>MFRLWKVIRARHLLGAAGGSAIAYSAWNTPPVPPSLAEPATPVQSTIRWAARALPHRATSRMYGLMAGWHIPEFLRSPIFGAWAFFFNADLDEARYPPRAYTTLNDFFTRPLKDGIRPIDAVADVVSPADGLVTICGQVSPHGRLDQIKDSSYALDGFLGCAPEPGPGSSLYYCVVYLAPGDYHRFHSPSRWHICERMHIAGDLLSVAPALVRRVPGLFTMNERVSLIGQWAHGFYSLTAVGAFNVGSIRINMDDDLVTNLHGSQVGMPPLRRPFMHLSERGDELGRFMLGSTLVVVWEAPDKQFEFTVQPGQVVRVGQSIGSVTL</sequence>
<evidence type="ECO:0000256" key="2">
    <source>
        <dbReference type="ARBA" id="ARBA00005189"/>
    </source>
</evidence>
<reference evidence="13 15" key="2">
    <citation type="submission" date="2018-03" db="EMBL/GenBank/DDBJ databases">
        <authorList>
            <person name="Fogelqvist J."/>
        </authorList>
    </citation>
    <scope>NUCLEOTIDE SEQUENCE [LARGE SCALE GENOMIC DNA]</scope>
</reference>
<evidence type="ECO:0000256" key="7">
    <source>
        <dbReference type="ARBA" id="ARBA00023209"/>
    </source>
</evidence>
<comment type="cofactor">
    <cofactor evidence="1">
        <name>pyruvate</name>
        <dbReference type="ChEBI" id="CHEBI:15361"/>
    </cofactor>
</comment>
<dbReference type="InterPro" id="IPR003817">
    <property type="entry name" value="PS_Dcarbxylase"/>
</dbReference>
<dbReference type="OrthoDB" id="4330at2759"/>
<evidence type="ECO:0000256" key="3">
    <source>
        <dbReference type="ARBA" id="ARBA00012243"/>
    </source>
</evidence>
<evidence type="ECO:0000256" key="1">
    <source>
        <dbReference type="ARBA" id="ARBA00001928"/>
    </source>
</evidence>
<evidence type="ECO:0000256" key="11">
    <source>
        <dbReference type="ARBA" id="ARBA00024326"/>
    </source>
</evidence>
<evidence type="ECO:0000256" key="4">
    <source>
        <dbReference type="ARBA" id="ARBA00022516"/>
    </source>
</evidence>
<dbReference type="InterPro" id="IPR033177">
    <property type="entry name" value="PSD-B"/>
</dbReference>
<dbReference type="PANTHER" id="PTHR10067:SF6">
    <property type="entry name" value="PHOSPHATIDYLSERINE DECARBOXYLASE PROENZYME, MITOCHONDRIAL"/>
    <property type="match status" value="1"/>
</dbReference>
<dbReference type="PANTHER" id="PTHR10067">
    <property type="entry name" value="PHOSPHATIDYLSERINE DECARBOXYLASE"/>
    <property type="match status" value="1"/>
</dbReference>
<dbReference type="GO" id="GO:0006646">
    <property type="term" value="P:phosphatidylethanolamine biosynthetic process"/>
    <property type="evidence" value="ECO:0007669"/>
    <property type="project" value="UniProtKB-UniPathway"/>
</dbReference>
<evidence type="ECO:0000313" key="13">
    <source>
        <dbReference type="EMBL" id="SPQ95269.1"/>
    </source>
</evidence>
<dbReference type="OMA" id="KDYHHYH"/>
<dbReference type="GO" id="GO:0004609">
    <property type="term" value="F:phosphatidylserine decarboxylase activity"/>
    <property type="evidence" value="ECO:0007669"/>
    <property type="project" value="UniProtKB-EC"/>
</dbReference>
<keyword evidence="8" id="KW-0456">Lyase</keyword>
<protein>
    <recommendedName>
        <fullName evidence="3">phosphatidylserine decarboxylase</fullName>
        <ecNumber evidence="3">4.1.1.65</ecNumber>
    </recommendedName>
</protein>
<accession>A0A0G4J130</accession>
<keyword evidence="14" id="KW-1185">Reference proteome</keyword>
<keyword evidence="4" id="KW-0444">Lipid biosynthesis</keyword>
<keyword evidence="7" id="KW-0594">Phospholipid biosynthesis</keyword>
<evidence type="ECO:0000256" key="8">
    <source>
        <dbReference type="ARBA" id="ARBA00023239"/>
    </source>
</evidence>
<dbReference type="Proteomes" id="UP000290189">
    <property type="component" value="Unassembled WGS sequence"/>
</dbReference>
<name>A0A0G4J130_PLABS</name>
<gene>
    <name evidence="12" type="ORF">PBRA_008333</name>
    <name evidence="13" type="ORF">PLBR_LOCUS2484</name>
</gene>
<evidence type="ECO:0000256" key="9">
    <source>
        <dbReference type="ARBA" id="ARBA00023264"/>
    </source>
</evidence>
<comment type="pathway">
    <text evidence="11">Phospholipid metabolism; phosphatidylethanolamine biosynthesis.</text>
</comment>
<dbReference type="Pfam" id="PF02666">
    <property type="entry name" value="PS_Dcarbxylase"/>
    <property type="match status" value="1"/>
</dbReference>
<comment type="pathway">
    <text evidence="2">Lipid metabolism.</text>
</comment>
<evidence type="ECO:0000256" key="5">
    <source>
        <dbReference type="ARBA" id="ARBA00022793"/>
    </source>
</evidence>
<dbReference type="EC" id="4.1.1.65" evidence="3"/>
<dbReference type="EMBL" id="OVEO01000004">
    <property type="protein sequence ID" value="SPQ95269.1"/>
    <property type="molecule type" value="Genomic_DNA"/>
</dbReference>
<evidence type="ECO:0000313" key="12">
    <source>
        <dbReference type="EMBL" id="CEP01021.1"/>
    </source>
</evidence>
<geneLocation type="mitochondrion" evidence="13"/>
<evidence type="ECO:0000256" key="6">
    <source>
        <dbReference type="ARBA" id="ARBA00023098"/>
    </source>
</evidence>
<keyword evidence="10" id="KW-0670">Pyruvate</keyword>
<dbReference type="GO" id="GO:0005739">
    <property type="term" value="C:mitochondrion"/>
    <property type="evidence" value="ECO:0007669"/>
    <property type="project" value="TreeGrafter"/>
</dbReference>
<dbReference type="NCBIfam" id="TIGR00163">
    <property type="entry name" value="PS_decarb"/>
    <property type="match status" value="1"/>
</dbReference>
<dbReference type="Proteomes" id="UP000039324">
    <property type="component" value="Unassembled WGS sequence"/>
</dbReference>
<keyword evidence="9" id="KW-1208">Phospholipid metabolism</keyword>
<evidence type="ECO:0000313" key="14">
    <source>
        <dbReference type="Proteomes" id="UP000039324"/>
    </source>
</evidence>
<keyword evidence="5" id="KW-0210">Decarboxylase</keyword>
<dbReference type="STRING" id="37360.A0A0G4J130"/>
<evidence type="ECO:0000256" key="10">
    <source>
        <dbReference type="ARBA" id="ARBA00023317"/>
    </source>
</evidence>
<dbReference type="UniPathway" id="UPA00558"/>
<dbReference type="AlphaFoldDB" id="A0A0G4J130"/>
<organism evidence="12 14">
    <name type="scientific">Plasmodiophora brassicae</name>
    <name type="common">Clubroot disease agent</name>
    <dbReference type="NCBI Taxonomy" id="37360"/>
    <lineage>
        <taxon>Eukaryota</taxon>
        <taxon>Sar</taxon>
        <taxon>Rhizaria</taxon>
        <taxon>Endomyxa</taxon>
        <taxon>Phytomyxea</taxon>
        <taxon>Plasmodiophorida</taxon>
        <taxon>Plasmodiophoridae</taxon>
        <taxon>Plasmodiophora</taxon>
    </lineage>
</organism>